<dbReference type="EMBL" id="JAKJXP020000047">
    <property type="protein sequence ID" value="KAK7751581.1"/>
    <property type="molecule type" value="Genomic_DNA"/>
</dbReference>
<accession>A0AAN9YP22</accession>
<name>A0AAN9YP22_9PEZI</name>
<reference evidence="3 4" key="1">
    <citation type="submission" date="2024-02" db="EMBL/GenBank/DDBJ databases">
        <title>De novo assembly and annotation of 12 fungi associated with fruit tree decline syndrome in Ontario, Canada.</title>
        <authorList>
            <person name="Sulman M."/>
            <person name="Ellouze W."/>
            <person name="Ilyukhin E."/>
        </authorList>
    </citation>
    <scope>NUCLEOTIDE SEQUENCE [LARGE SCALE GENOMIC DNA]</scope>
    <source>
        <strain evidence="3 4">M11/M66-122</strain>
    </source>
</reference>
<evidence type="ECO:0000313" key="3">
    <source>
        <dbReference type="EMBL" id="KAK7751581.1"/>
    </source>
</evidence>
<organism evidence="3 4">
    <name type="scientific">Diatrype stigma</name>
    <dbReference type="NCBI Taxonomy" id="117547"/>
    <lineage>
        <taxon>Eukaryota</taxon>
        <taxon>Fungi</taxon>
        <taxon>Dikarya</taxon>
        <taxon>Ascomycota</taxon>
        <taxon>Pezizomycotina</taxon>
        <taxon>Sordariomycetes</taxon>
        <taxon>Xylariomycetidae</taxon>
        <taxon>Xylariales</taxon>
        <taxon>Diatrypaceae</taxon>
        <taxon>Diatrype</taxon>
    </lineage>
</organism>
<dbReference type="Pfam" id="PF17254">
    <property type="entry name" value="DUF5321"/>
    <property type="match status" value="1"/>
</dbReference>
<keyword evidence="2" id="KW-0472">Membrane</keyword>
<dbReference type="InterPro" id="IPR035213">
    <property type="entry name" value="DUF5321"/>
</dbReference>
<comment type="caution">
    <text evidence="3">The sequence shown here is derived from an EMBL/GenBank/DDBJ whole genome shotgun (WGS) entry which is preliminary data.</text>
</comment>
<proteinExistence type="predicted"/>
<dbReference type="AlphaFoldDB" id="A0AAN9YP22"/>
<gene>
    <name evidence="3" type="ORF">SLS62_006406</name>
</gene>
<keyword evidence="4" id="KW-1185">Reference proteome</keyword>
<evidence type="ECO:0000313" key="4">
    <source>
        <dbReference type="Proteomes" id="UP001320420"/>
    </source>
</evidence>
<dbReference type="Proteomes" id="UP001320420">
    <property type="component" value="Unassembled WGS sequence"/>
</dbReference>
<feature type="transmembrane region" description="Helical" evidence="2">
    <location>
        <begin position="81"/>
        <end position="101"/>
    </location>
</feature>
<protein>
    <submittedName>
        <fullName evidence="3">Uncharacterized protein</fullName>
    </submittedName>
</protein>
<keyword evidence="2" id="KW-1133">Transmembrane helix</keyword>
<sequence>MNRVIRYTALREPAITSAILRTTPRTTPLYATRSQFVRHASFTPTILQVSFWKSLIPTPLRRKQPGDWRSKKPKSKEWNPATFFIIAFLFIGSTPIQMIALKQEFNSFMRRAEVRIGLLQEVVERLQKGEDVDVEKILGTGDEAKEKGWEEVIRDIERGGKSKTPPKNAEKAKQSSPDPMVPDTKAEPNVTKTEPKGKTSSYADFF</sequence>
<evidence type="ECO:0000256" key="1">
    <source>
        <dbReference type="SAM" id="MobiDB-lite"/>
    </source>
</evidence>
<keyword evidence="2" id="KW-0812">Transmembrane</keyword>
<evidence type="ECO:0000256" key="2">
    <source>
        <dbReference type="SAM" id="Phobius"/>
    </source>
</evidence>
<feature type="region of interest" description="Disordered" evidence="1">
    <location>
        <begin position="156"/>
        <end position="206"/>
    </location>
</feature>